<evidence type="ECO:0000256" key="5">
    <source>
        <dbReference type="SAM" id="SignalP"/>
    </source>
</evidence>
<dbReference type="Pfam" id="PF00079">
    <property type="entry name" value="Serpin"/>
    <property type="match status" value="1"/>
</dbReference>
<dbReference type="CDD" id="cd19601">
    <property type="entry name" value="serpin42Da-like"/>
    <property type="match status" value="1"/>
</dbReference>
<evidence type="ECO:0000259" key="6">
    <source>
        <dbReference type="SMART" id="SM00093"/>
    </source>
</evidence>
<dbReference type="InterPro" id="IPR042178">
    <property type="entry name" value="Serpin_sf_1"/>
</dbReference>
<evidence type="ECO:0000256" key="4">
    <source>
        <dbReference type="RuleBase" id="RU000411"/>
    </source>
</evidence>
<name>A0AAN9VZD3_9ORTH</name>
<dbReference type="GO" id="GO:0005615">
    <property type="term" value="C:extracellular space"/>
    <property type="evidence" value="ECO:0007669"/>
    <property type="project" value="InterPro"/>
</dbReference>
<proteinExistence type="inferred from homology"/>
<feature type="signal peptide" evidence="5">
    <location>
        <begin position="1"/>
        <end position="16"/>
    </location>
</feature>
<keyword evidence="2" id="KW-0646">Protease inhibitor</keyword>
<feature type="domain" description="Serpin" evidence="6">
    <location>
        <begin position="42"/>
        <end position="401"/>
    </location>
</feature>
<dbReference type="PANTHER" id="PTHR11461:SF211">
    <property type="entry name" value="GH10112P-RELATED"/>
    <property type="match status" value="1"/>
</dbReference>
<dbReference type="InterPro" id="IPR023795">
    <property type="entry name" value="Serpin_CS"/>
</dbReference>
<keyword evidence="8" id="KW-1185">Reference proteome</keyword>
<keyword evidence="5" id="KW-0732">Signal</keyword>
<protein>
    <recommendedName>
        <fullName evidence="6">Serpin domain-containing protein</fullName>
    </recommendedName>
</protein>
<keyword evidence="3" id="KW-0722">Serine protease inhibitor</keyword>
<comment type="caution">
    <text evidence="7">The sequence shown here is derived from an EMBL/GenBank/DDBJ whole genome shotgun (WGS) entry which is preliminary data.</text>
</comment>
<evidence type="ECO:0000256" key="3">
    <source>
        <dbReference type="ARBA" id="ARBA00022900"/>
    </source>
</evidence>
<evidence type="ECO:0000313" key="8">
    <source>
        <dbReference type="Proteomes" id="UP001378592"/>
    </source>
</evidence>
<dbReference type="InterPro" id="IPR042185">
    <property type="entry name" value="Serpin_sf_2"/>
</dbReference>
<dbReference type="InterPro" id="IPR000215">
    <property type="entry name" value="Serpin_fam"/>
</dbReference>
<feature type="chain" id="PRO_5042962849" description="Serpin domain-containing protein" evidence="5">
    <location>
        <begin position="17"/>
        <end position="403"/>
    </location>
</feature>
<dbReference type="EMBL" id="JAZDUA010000155">
    <property type="protein sequence ID" value="KAK7866103.1"/>
    <property type="molecule type" value="Genomic_DNA"/>
</dbReference>
<dbReference type="SMART" id="SM00093">
    <property type="entry name" value="SERPIN"/>
    <property type="match status" value="1"/>
</dbReference>
<dbReference type="InterPro" id="IPR023796">
    <property type="entry name" value="Serpin_dom"/>
</dbReference>
<dbReference type="AlphaFoldDB" id="A0AAN9VZD3"/>
<accession>A0AAN9VZD3</accession>
<dbReference type="Proteomes" id="UP001378592">
    <property type="component" value="Unassembled WGS sequence"/>
</dbReference>
<dbReference type="PANTHER" id="PTHR11461">
    <property type="entry name" value="SERINE PROTEASE INHIBITOR, SERPIN"/>
    <property type="match status" value="1"/>
</dbReference>
<organism evidence="7 8">
    <name type="scientific">Gryllus longicercus</name>
    <dbReference type="NCBI Taxonomy" id="2509291"/>
    <lineage>
        <taxon>Eukaryota</taxon>
        <taxon>Metazoa</taxon>
        <taxon>Ecdysozoa</taxon>
        <taxon>Arthropoda</taxon>
        <taxon>Hexapoda</taxon>
        <taxon>Insecta</taxon>
        <taxon>Pterygota</taxon>
        <taxon>Neoptera</taxon>
        <taxon>Polyneoptera</taxon>
        <taxon>Orthoptera</taxon>
        <taxon>Ensifera</taxon>
        <taxon>Gryllidea</taxon>
        <taxon>Grylloidea</taxon>
        <taxon>Gryllidae</taxon>
        <taxon>Gryllinae</taxon>
        <taxon>Gryllus</taxon>
    </lineage>
</organism>
<dbReference type="Gene3D" id="3.30.497.10">
    <property type="entry name" value="Antithrombin, subunit I, domain 2"/>
    <property type="match status" value="1"/>
</dbReference>
<comment type="similarity">
    <text evidence="1 4">Belongs to the serpin family.</text>
</comment>
<sequence length="403" mass="44233">MKILLFFALGVAYAAAQTVCVPESQEELDYHVVLSAVEAFAINLYQEVRSEAAGNVVVSPLSSAMVLALTWIGANGRTAQQLGDVLHLPLSRERVATGFRMLMGSLPTASNRSDDDPLVQLANRLYIPNGYQLEEAFSQTAVEDFKSDVEKLDFADSDVARNTINQWVANNTDDLIQNLIPEGFLSAETRLVLVNALLFIGMWSQPFDESETESKPFHLSENEQVNVSMMHGSLRLDYSELPDFDATVLRLPYRGSNIESDMLILLPNAVDGLEALESNLGQVEIFNIQFQIRQVTADIPSFKVETTIDLKDGLQSLHVHDLFDNQADLSGISNEPLYVSGAVQKAYIEVNENGTVAAAATAVGVAPLSVPQPAEFNANHPFLFILRIEETIAFIGRVSDPSQ</sequence>
<gene>
    <name evidence="7" type="ORF">R5R35_011621</name>
</gene>
<evidence type="ECO:0000256" key="1">
    <source>
        <dbReference type="ARBA" id="ARBA00009500"/>
    </source>
</evidence>
<dbReference type="PROSITE" id="PS00284">
    <property type="entry name" value="SERPIN"/>
    <property type="match status" value="1"/>
</dbReference>
<reference evidence="7 8" key="1">
    <citation type="submission" date="2024-03" db="EMBL/GenBank/DDBJ databases">
        <title>The genome assembly and annotation of the cricket Gryllus longicercus Weissman &amp; Gray.</title>
        <authorList>
            <person name="Szrajer S."/>
            <person name="Gray D."/>
            <person name="Ylla G."/>
        </authorList>
    </citation>
    <scope>NUCLEOTIDE SEQUENCE [LARGE SCALE GENOMIC DNA]</scope>
    <source>
        <strain evidence="7">DAG 2021-001</strain>
        <tissue evidence="7">Whole body minus gut</tissue>
    </source>
</reference>
<dbReference type="Gene3D" id="2.30.39.10">
    <property type="entry name" value="Alpha-1-antitrypsin, domain 1"/>
    <property type="match status" value="1"/>
</dbReference>
<dbReference type="InterPro" id="IPR036186">
    <property type="entry name" value="Serpin_sf"/>
</dbReference>
<dbReference type="SUPFAM" id="SSF56574">
    <property type="entry name" value="Serpins"/>
    <property type="match status" value="1"/>
</dbReference>
<evidence type="ECO:0000256" key="2">
    <source>
        <dbReference type="ARBA" id="ARBA00022690"/>
    </source>
</evidence>
<dbReference type="GO" id="GO:0004867">
    <property type="term" value="F:serine-type endopeptidase inhibitor activity"/>
    <property type="evidence" value="ECO:0007669"/>
    <property type="project" value="UniProtKB-KW"/>
</dbReference>
<evidence type="ECO:0000313" key="7">
    <source>
        <dbReference type="EMBL" id="KAK7866103.1"/>
    </source>
</evidence>